<dbReference type="EMBL" id="CP121106">
    <property type="protein sequence ID" value="WFL76324.1"/>
    <property type="molecule type" value="Genomic_DNA"/>
</dbReference>
<keyword evidence="3 4" id="KW-0786">Thiamine pyrophosphate</keyword>
<dbReference type="SUPFAM" id="SSF52518">
    <property type="entry name" value="Thiamin diphosphate-binding fold (THDP-binding)"/>
    <property type="match status" value="2"/>
</dbReference>
<evidence type="ECO:0000256" key="1">
    <source>
        <dbReference type="ARBA" id="ARBA00001964"/>
    </source>
</evidence>
<comment type="similarity">
    <text evidence="2 4">Belongs to the TPP enzyme family.</text>
</comment>
<feature type="domain" description="Thiamine pyrophosphate enzyme N-terminal TPP-binding" evidence="7">
    <location>
        <begin position="1"/>
        <end position="109"/>
    </location>
</feature>
<accession>A0ABY8FWB7</accession>
<dbReference type="CDD" id="cd07035">
    <property type="entry name" value="TPP_PYR_POX_like"/>
    <property type="match status" value="1"/>
</dbReference>
<dbReference type="Gene3D" id="3.40.50.1220">
    <property type="entry name" value="TPP-binding domain"/>
    <property type="match status" value="1"/>
</dbReference>
<dbReference type="InterPro" id="IPR011766">
    <property type="entry name" value="TPP_enzyme_TPP-bd"/>
</dbReference>
<organism evidence="8 9">
    <name type="scientific">Altererythrobacter arenosus</name>
    <dbReference type="NCBI Taxonomy" id="3032592"/>
    <lineage>
        <taxon>Bacteria</taxon>
        <taxon>Pseudomonadati</taxon>
        <taxon>Pseudomonadota</taxon>
        <taxon>Alphaproteobacteria</taxon>
        <taxon>Sphingomonadales</taxon>
        <taxon>Erythrobacteraceae</taxon>
        <taxon>Altererythrobacter</taxon>
    </lineage>
</organism>
<dbReference type="InterPro" id="IPR012001">
    <property type="entry name" value="Thiamin_PyroP_enz_TPP-bd_dom"/>
</dbReference>
<feature type="domain" description="Thiamine pyrophosphate enzyme TPP-binding" evidence="6">
    <location>
        <begin position="380"/>
        <end position="532"/>
    </location>
</feature>
<dbReference type="RefSeq" id="WP_278015090.1">
    <property type="nucleotide sequence ID" value="NZ_CP121106.1"/>
</dbReference>
<dbReference type="PANTHER" id="PTHR18968:SF166">
    <property type="entry name" value="2-HYDROXYACYL-COA LYASE 2"/>
    <property type="match status" value="1"/>
</dbReference>
<feature type="domain" description="Thiamine pyrophosphate enzyme central" evidence="5">
    <location>
        <begin position="191"/>
        <end position="319"/>
    </location>
</feature>
<dbReference type="Gene3D" id="3.40.50.970">
    <property type="match status" value="2"/>
</dbReference>
<evidence type="ECO:0000259" key="6">
    <source>
        <dbReference type="Pfam" id="PF02775"/>
    </source>
</evidence>
<dbReference type="InterPro" id="IPR029035">
    <property type="entry name" value="DHS-like_NAD/FAD-binding_dom"/>
</dbReference>
<dbReference type="InterPro" id="IPR029061">
    <property type="entry name" value="THDP-binding"/>
</dbReference>
<dbReference type="Pfam" id="PF02776">
    <property type="entry name" value="TPP_enzyme_N"/>
    <property type="match status" value="1"/>
</dbReference>
<keyword evidence="9" id="KW-1185">Reference proteome</keyword>
<evidence type="ECO:0000259" key="7">
    <source>
        <dbReference type="Pfam" id="PF02776"/>
    </source>
</evidence>
<evidence type="ECO:0000256" key="4">
    <source>
        <dbReference type="RuleBase" id="RU362132"/>
    </source>
</evidence>
<evidence type="ECO:0000256" key="2">
    <source>
        <dbReference type="ARBA" id="ARBA00007812"/>
    </source>
</evidence>
<dbReference type="Pfam" id="PF02775">
    <property type="entry name" value="TPP_enzyme_C"/>
    <property type="match status" value="1"/>
</dbReference>
<evidence type="ECO:0000259" key="5">
    <source>
        <dbReference type="Pfam" id="PF00205"/>
    </source>
</evidence>
<comment type="cofactor">
    <cofactor evidence="1">
        <name>thiamine diphosphate</name>
        <dbReference type="ChEBI" id="CHEBI:58937"/>
    </cofactor>
</comment>
<dbReference type="PANTHER" id="PTHR18968">
    <property type="entry name" value="THIAMINE PYROPHOSPHATE ENZYMES"/>
    <property type="match status" value="1"/>
</dbReference>
<evidence type="ECO:0000313" key="8">
    <source>
        <dbReference type="EMBL" id="WFL76324.1"/>
    </source>
</evidence>
<dbReference type="InterPro" id="IPR045229">
    <property type="entry name" value="TPP_enz"/>
</dbReference>
<evidence type="ECO:0000313" key="9">
    <source>
        <dbReference type="Proteomes" id="UP001215827"/>
    </source>
</evidence>
<dbReference type="SUPFAM" id="SSF52467">
    <property type="entry name" value="DHS-like NAD/FAD-binding domain"/>
    <property type="match status" value="1"/>
</dbReference>
<dbReference type="Proteomes" id="UP001215827">
    <property type="component" value="Chromosome"/>
</dbReference>
<sequence>MTGAEAIAGILSAQGVRTVFALAGASHTHLLDQLELGGFAIVPSRHEAGTVGAADGYARALADQRPMRPGVGLIVSEQGIANAVGGLAVAYALGSPVVVLAAIPPAGFVEPANLIASAQLDIVRPVSKWARIARVRAELGDLVREAVLASISDRPGPAVLFIPQDLFREEGPACNHEPIEATPSEPDEAQIEHAASLLNEAERPLAISGFGAFRGRTGEGLQRLAALGVPVLGNGSGRGLVPEDGERGWSWPYAQHLACEADCVIVVGEVLTQRLGFGLPPRFSPKAKFIQIDVDPTAFHRNRPTDAPIAGDPARAIDGLLSRLRRSWDASWLAKGLAEKDGLMASLAKAEGAAIHPLALGEAVQAHLGEHTILVGDGADIQNWMYGALKVRRGGGFIDHFPLGAMGSGTALAVGAAAAMKEGALASGNPPAGVVLVTGDGAIGFHPGELHAAALAGLDLKVIVGNDGAWGTERHGQLSAIGRTVNTDLGGAAYDKVAQGFGLSAARCDHRAELEEAVEKLFGMRGPALLDVTIDPDAGAQLTYDPRLSSIRFSDLAEGKSALEGEQER</sequence>
<evidence type="ECO:0000256" key="3">
    <source>
        <dbReference type="ARBA" id="ARBA00023052"/>
    </source>
</evidence>
<dbReference type="Pfam" id="PF00205">
    <property type="entry name" value="TPP_enzyme_M"/>
    <property type="match status" value="1"/>
</dbReference>
<proteinExistence type="inferred from homology"/>
<name>A0ABY8FWB7_9SPHN</name>
<protein>
    <submittedName>
        <fullName evidence="8">Thiamine pyrophosphate-binding protein</fullName>
    </submittedName>
</protein>
<dbReference type="InterPro" id="IPR012000">
    <property type="entry name" value="Thiamin_PyroP_enz_cen_dom"/>
</dbReference>
<gene>
    <name evidence="8" type="ORF">P7228_09970</name>
</gene>
<reference evidence="8 9" key="1">
    <citation type="submission" date="2023-03" db="EMBL/GenBank/DDBJ databases">
        <title>Altererythrobacter sp. CAU 1644 isolated from sand.</title>
        <authorList>
            <person name="Kim W."/>
        </authorList>
    </citation>
    <scope>NUCLEOTIDE SEQUENCE [LARGE SCALE GENOMIC DNA]</scope>
    <source>
        <strain evidence="8 9">CAU 1644</strain>
    </source>
</reference>